<feature type="compositionally biased region" description="Low complexity" evidence="1">
    <location>
        <begin position="313"/>
        <end position="325"/>
    </location>
</feature>
<feature type="compositionally biased region" description="Polar residues" evidence="1">
    <location>
        <begin position="296"/>
        <end position="307"/>
    </location>
</feature>
<protein>
    <submittedName>
        <fullName evidence="3">Uncharacterized protein</fullName>
    </submittedName>
</protein>
<organism evidence="3 4">
    <name type="scientific">Rhynocoris fuscipes</name>
    <dbReference type="NCBI Taxonomy" id="488301"/>
    <lineage>
        <taxon>Eukaryota</taxon>
        <taxon>Metazoa</taxon>
        <taxon>Ecdysozoa</taxon>
        <taxon>Arthropoda</taxon>
        <taxon>Hexapoda</taxon>
        <taxon>Insecta</taxon>
        <taxon>Pterygota</taxon>
        <taxon>Neoptera</taxon>
        <taxon>Paraneoptera</taxon>
        <taxon>Hemiptera</taxon>
        <taxon>Heteroptera</taxon>
        <taxon>Panheteroptera</taxon>
        <taxon>Cimicomorpha</taxon>
        <taxon>Reduviidae</taxon>
        <taxon>Harpactorinae</taxon>
        <taxon>Harpactorini</taxon>
        <taxon>Rhynocoris</taxon>
    </lineage>
</organism>
<evidence type="ECO:0000256" key="1">
    <source>
        <dbReference type="SAM" id="MobiDB-lite"/>
    </source>
</evidence>
<sequence length="523" mass="58799">MSKWWHISANSEILLMTFIGLATTVMEGIYMNFRDNIKEVWILTFPEELFSTGLENLVKTILCGIIVARGATVHAALASYLLIIYPVITEKLRIMLVVWMVISALRGILINIVATCTGCVLCAAYPDIRPVCFEFAITKAVELACSIFMWVNVNDFYHSLKSKQRNVAANTDVIFTNNPTKFNMNKEVDQDISSGSFSLSKSFFDKFRDSSLNEGNKDEDPSSINSFVAKTTFEWFIKKVSVLNDQKEIVIDEKKAIEMFVEMSTEDLIKFQQKLKTLMDKNESKESKLSNSNNETGGASSSSNKKVSTLPAPSSNNNNTPSSSNKQEAINISASSNNKPDETNSKQEAINISASSNNKPNETNSKQEAINISASSNNKLDESNTIKTKLKAKECINKLLLDCIMIAINKFENNKTMPEESERKGTENKEGNNITHNDQNQLIQQGNILRILRTKTKLNFREIEDEEETFDENEILQEIDQTTVVRSIYERKSLSTAEVPHRPTKKIIWRASIAPTSSQTDII</sequence>
<reference evidence="3 4" key="1">
    <citation type="submission" date="2022-12" db="EMBL/GenBank/DDBJ databases">
        <title>Chromosome-level genome assembly of true bugs.</title>
        <authorList>
            <person name="Ma L."/>
            <person name="Li H."/>
        </authorList>
    </citation>
    <scope>NUCLEOTIDE SEQUENCE [LARGE SCALE GENOMIC DNA]</scope>
    <source>
        <strain evidence="3">Lab_2022b</strain>
    </source>
</reference>
<proteinExistence type="predicted"/>
<feature type="transmembrane region" description="Helical" evidence="2">
    <location>
        <begin position="94"/>
        <end position="114"/>
    </location>
</feature>
<keyword evidence="2" id="KW-0472">Membrane</keyword>
<keyword evidence="2" id="KW-0812">Transmembrane</keyword>
<feature type="transmembrane region" description="Helical" evidence="2">
    <location>
        <begin position="57"/>
        <end position="82"/>
    </location>
</feature>
<feature type="transmembrane region" description="Helical" evidence="2">
    <location>
        <begin position="12"/>
        <end position="33"/>
    </location>
</feature>
<keyword evidence="2" id="KW-1133">Transmembrane helix</keyword>
<evidence type="ECO:0000313" key="3">
    <source>
        <dbReference type="EMBL" id="KAK9500349.1"/>
    </source>
</evidence>
<name>A0AAW1CVP4_9HEMI</name>
<dbReference type="EMBL" id="JAPXFL010000010">
    <property type="protein sequence ID" value="KAK9500349.1"/>
    <property type="molecule type" value="Genomic_DNA"/>
</dbReference>
<feature type="region of interest" description="Disordered" evidence="1">
    <location>
        <begin position="415"/>
        <end position="435"/>
    </location>
</feature>
<feature type="compositionally biased region" description="Basic and acidic residues" evidence="1">
    <location>
        <begin position="417"/>
        <end position="430"/>
    </location>
</feature>
<accession>A0AAW1CVP4</accession>
<feature type="region of interest" description="Disordered" evidence="1">
    <location>
        <begin position="281"/>
        <end position="328"/>
    </location>
</feature>
<keyword evidence="4" id="KW-1185">Reference proteome</keyword>
<comment type="caution">
    <text evidence="3">The sequence shown here is derived from an EMBL/GenBank/DDBJ whole genome shotgun (WGS) entry which is preliminary data.</text>
</comment>
<evidence type="ECO:0000256" key="2">
    <source>
        <dbReference type="SAM" id="Phobius"/>
    </source>
</evidence>
<gene>
    <name evidence="3" type="ORF">O3M35_001629</name>
</gene>
<evidence type="ECO:0000313" key="4">
    <source>
        <dbReference type="Proteomes" id="UP001461498"/>
    </source>
</evidence>
<dbReference type="AlphaFoldDB" id="A0AAW1CVP4"/>
<dbReference type="Proteomes" id="UP001461498">
    <property type="component" value="Unassembled WGS sequence"/>
</dbReference>